<sequence length="821" mass="91685">MKPSSENSLPYTLPYTESDNSGRDARHERNTTVSTVSCHSNPFDKSVIEDGVQMRDFSSPTPSKSRGKSPDPNRFVAERPSRLKGSVGAGLIVSKAETLSGEDQATSEWETVAGDDASESYQEASIKSSRRQGNFFVYNAQKESLQTNRNVWAPQTESFELVSHSGPSVRVQPRSSPRLHSFHSSSSFYSDMGKHGELSRGKDTNIYGKSVTRCDPEDNPTGNRTQQETKRYSHASSDSHDDPFKYDGEAYSGFLRSSAEREVSYALHKAGLAVSSKEIIPRLPEGSISSASQRGAPVASFYHAGAIHRRLTGEIATLDKNRPLTGTEGDWQTVTSEQAFNSMQQEYIDSIAKGTGSSVADVSDVTERGPQLRSYSSTDRIIRHPYGDSPYHSYHIRRDRGTDLAVSIPRYGGGPGTFASNTTRRFIQPMSRLPESAARLSNIFRRDQNEQTPEGHSILLSDLPPKRGSYQSLDSDVILPTSGDTADSNLPDGQKFFSWNRIRENLGRDPPKTPLTILDQPLYRHGIQEPNRSNKSKHIPHDDFLKKLPSLPFPLVSLPEAQMLQHFKRQRGEEDHTESAGNFAARGRSNTISTAASPGPPATPSPLKRMFWAVSPEGEIARPAPTHQPQGLRQMFRRRDSTERIPEMLVSSSAILDTPPSSKPRSSTHRAWYRGLQPSFSTPRTGMTESRGFSSSTRTRRASRFQPDFEPLDGSPFTVAETRLIEEARENMFYHRQRTDMIAQRGKRLFIWIMILTLFFPFIGPVVLYGKLNSTISWYTHGEIQCLNQDQRGILKQQLVVEAVLYTALIIALSVHYSIHN</sequence>
<keyword evidence="2" id="KW-0472">Membrane</keyword>
<name>A0A395SD58_9HYPO</name>
<feature type="compositionally biased region" description="Polar residues" evidence="1">
    <location>
        <begin position="31"/>
        <end position="40"/>
    </location>
</feature>
<feature type="transmembrane region" description="Helical" evidence="2">
    <location>
        <begin position="799"/>
        <end position="819"/>
    </location>
</feature>
<evidence type="ECO:0000256" key="1">
    <source>
        <dbReference type="SAM" id="MobiDB-lite"/>
    </source>
</evidence>
<organism evidence="3 4">
    <name type="scientific">Fusarium longipes</name>
    <dbReference type="NCBI Taxonomy" id="694270"/>
    <lineage>
        <taxon>Eukaryota</taxon>
        <taxon>Fungi</taxon>
        <taxon>Dikarya</taxon>
        <taxon>Ascomycota</taxon>
        <taxon>Pezizomycotina</taxon>
        <taxon>Sordariomycetes</taxon>
        <taxon>Hypocreomycetidae</taxon>
        <taxon>Hypocreales</taxon>
        <taxon>Nectriaceae</taxon>
        <taxon>Fusarium</taxon>
    </lineage>
</organism>
<feature type="compositionally biased region" description="Polar residues" evidence="1">
    <location>
        <begin position="678"/>
        <end position="688"/>
    </location>
</feature>
<dbReference type="AlphaFoldDB" id="A0A395SD58"/>
<dbReference type="Proteomes" id="UP000266234">
    <property type="component" value="Unassembled WGS sequence"/>
</dbReference>
<feature type="region of interest" description="Disordered" evidence="1">
    <location>
        <begin position="164"/>
        <end position="244"/>
    </location>
</feature>
<evidence type="ECO:0000313" key="3">
    <source>
        <dbReference type="EMBL" id="RGP70348.1"/>
    </source>
</evidence>
<dbReference type="EMBL" id="PXOG01000172">
    <property type="protein sequence ID" value="RGP70348.1"/>
    <property type="molecule type" value="Genomic_DNA"/>
</dbReference>
<feature type="region of interest" description="Disordered" evidence="1">
    <location>
        <begin position="446"/>
        <end position="465"/>
    </location>
</feature>
<evidence type="ECO:0000256" key="2">
    <source>
        <dbReference type="SAM" id="Phobius"/>
    </source>
</evidence>
<feature type="compositionally biased region" description="Basic and acidic residues" evidence="1">
    <location>
        <begin position="227"/>
        <end position="244"/>
    </location>
</feature>
<keyword evidence="2" id="KW-1133">Transmembrane helix</keyword>
<feature type="compositionally biased region" description="Polar residues" evidence="1">
    <location>
        <begin position="1"/>
        <end position="19"/>
    </location>
</feature>
<evidence type="ECO:0000313" key="4">
    <source>
        <dbReference type="Proteomes" id="UP000266234"/>
    </source>
</evidence>
<comment type="caution">
    <text evidence="3">The sequence shown here is derived from an EMBL/GenBank/DDBJ whole genome shotgun (WGS) entry which is preliminary data.</text>
</comment>
<feature type="compositionally biased region" description="Basic and acidic residues" evidence="1">
    <location>
        <begin position="192"/>
        <end position="203"/>
    </location>
</feature>
<proteinExistence type="predicted"/>
<dbReference type="OrthoDB" id="5353066at2759"/>
<gene>
    <name evidence="3" type="ORF">FLONG3_7526</name>
</gene>
<reference evidence="3 4" key="1">
    <citation type="journal article" date="2018" name="PLoS Pathog.">
        <title>Evolution of structural diversity of trichothecenes, a family of toxins produced by plant pathogenic and entomopathogenic fungi.</title>
        <authorList>
            <person name="Proctor R.H."/>
            <person name="McCormick S.P."/>
            <person name="Kim H.S."/>
            <person name="Cardoza R.E."/>
            <person name="Stanley A.M."/>
            <person name="Lindo L."/>
            <person name="Kelly A."/>
            <person name="Brown D.W."/>
            <person name="Lee T."/>
            <person name="Vaughan M.M."/>
            <person name="Alexander N.J."/>
            <person name="Busman M."/>
            <person name="Gutierrez S."/>
        </authorList>
    </citation>
    <scope>NUCLEOTIDE SEQUENCE [LARGE SCALE GENOMIC DNA]</scope>
    <source>
        <strain evidence="3 4">NRRL 20695</strain>
    </source>
</reference>
<feature type="compositionally biased region" description="Basic and acidic residues" evidence="1">
    <location>
        <begin position="20"/>
        <end position="30"/>
    </location>
</feature>
<keyword evidence="4" id="KW-1185">Reference proteome</keyword>
<keyword evidence="2" id="KW-0812">Transmembrane</keyword>
<feature type="transmembrane region" description="Helical" evidence="2">
    <location>
        <begin position="749"/>
        <end position="769"/>
    </location>
</feature>
<feature type="compositionally biased region" description="Basic and acidic residues" evidence="1">
    <location>
        <begin position="68"/>
        <end position="77"/>
    </location>
</feature>
<feature type="region of interest" description="Disordered" evidence="1">
    <location>
        <begin position="569"/>
        <end position="606"/>
    </location>
</feature>
<feature type="compositionally biased region" description="Low complexity" evidence="1">
    <location>
        <begin position="173"/>
        <end position="190"/>
    </location>
</feature>
<feature type="region of interest" description="Disordered" evidence="1">
    <location>
        <begin position="1"/>
        <end position="77"/>
    </location>
</feature>
<feature type="region of interest" description="Disordered" evidence="1">
    <location>
        <begin position="676"/>
        <end position="702"/>
    </location>
</feature>
<protein>
    <submittedName>
        <fullName evidence="3">Uncharacterized protein</fullName>
    </submittedName>
</protein>
<dbReference type="STRING" id="694270.A0A395SD58"/>
<accession>A0A395SD58</accession>